<organism evidence="2 3">
    <name type="scientific">Dendrobium catenatum</name>
    <dbReference type="NCBI Taxonomy" id="906689"/>
    <lineage>
        <taxon>Eukaryota</taxon>
        <taxon>Viridiplantae</taxon>
        <taxon>Streptophyta</taxon>
        <taxon>Embryophyta</taxon>
        <taxon>Tracheophyta</taxon>
        <taxon>Spermatophyta</taxon>
        <taxon>Magnoliopsida</taxon>
        <taxon>Liliopsida</taxon>
        <taxon>Asparagales</taxon>
        <taxon>Orchidaceae</taxon>
        <taxon>Epidendroideae</taxon>
        <taxon>Malaxideae</taxon>
        <taxon>Dendrobiinae</taxon>
        <taxon>Dendrobium</taxon>
    </lineage>
</organism>
<proteinExistence type="predicted"/>
<keyword evidence="1" id="KW-0472">Membrane</keyword>
<dbReference type="Proteomes" id="UP000233837">
    <property type="component" value="Unassembled WGS sequence"/>
</dbReference>
<sequence length="99" mass="10998">MADPERDYDISYDHQVDIDVIRSPFFDVGFGSDHTVEDYLNRILPHLVDILDEQLLADEWIINGRTPSSPNPASSPAARLLGITCLIVASLSLCAILFL</sequence>
<accession>A0A2I0VKX0</accession>
<evidence type="ECO:0000256" key="1">
    <source>
        <dbReference type="SAM" id="Phobius"/>
    </source>
</evidence>
<dbReference type="AlphaFoldDB" id="A0A2I0VKX0"/>
<protein>
    <submittedName>
        <fullName evidence="2">Uncharacterized protein</fullName>
    </submittedName>
</protein>
<gene>
    <name evidence="2" type="ORF">MA16_Dca012599</name>
</gene>
<keyword evidence="3" id="KW-1185">Reference proteome</keyword>
<evidence type="ECO:0000313" key="2">
    <source>
        <dbReference type="EMBL" id="PKU64013.1"/>
    </source>
</evidence>
<reference evidence="2 3" key="1">
    <citation type="journal article" date="2016" name="Sci. Rep.">
        <title>The Dendrobium catenatum Lindl. genome sequence provides insights into polysaccharide synthase, floral development and adaptive evolution.</title>
        <authorList>
            <person name="Zhang G.Q."/>
            <person name="Xu Q."/>
            <person name="Bian C."/>
            <person name="Tsai W.C."/>
            <person name="Yeh C.M."/>
            <person name="Liu K.W."/>
            <person name="Yoshida K."/>
            <person name="Zhang L.S."/>
            <person name="Chang S.B."/>
            <person name="Chen F."/>
            <person name="Shi Y."/>
            <person name="Su Y.Y."/>
            <person name="Zhang Y.Q."/>
            <person name="Chen L.J."/>
            <person name="Yin Y."/>
            <person name="Lin M."/>
            <person name="Huang H."/>
            <person name="Deng H."/>
            <person name="Wang Z.W."/>
            <person name="Zhu S.L."/>
            <person name="Zhao X."/>
            <person name="Deng C."/>
            <person name="Niu S.C."/>
            <person name="Huang J."/>
            <person name="Wang M."/>
            <person name="Liu G.H."/>
            <person name="Yang H.J."/>
            <person name="Xiao X.J."/>
            <person name="Hsiao Y.Y."/>
            <person name="Wu W.L."/>
            <person name="Chen Y.Y."/>
            <person name="Mitsuda N."/>
            <person name="Ohme-Takagi M."/>
            <person name="Luo Y.B."/>
            <person name="Van de Peer Y."/>
            <person name="Liu Z.J."/>
        </authorList>
    </citation>
    <scope>NUCLEOTIDE SEQUENCE [LARGE SCALE GENOMIC DNA]</scope>
    <source>
        <tissue evidence="2">The whole plant</tissue>
    </source>
</reference>
<keyword evidence="1" id="KW-0812">Transmembrane</keyword>
<reference evidence="2 3" key="2">
    <citation type="journal article" date="2017" name="Nature">
        <title>The Apostasia genome and the evolution of orchids.</title>
        <authorList>
            <person name="Zhang G.Q."/>
            <person name="Liu K.W."/>
            <person name="Li Z."/>
            <person name="Lohaus R."/>
            <person name="Hsiao Y.Y."/>
            <person name="Niu S.C."/>
            <person name="Wang J.Y."/>
            <person name="Lin Y.C."/>
            <person name="Xu Q."/>
            <person name="Chen L.J."/>
            <person name="Yoshida K."/>
            <person name="Fujiwara S."/>
            <person name="Wang Z.W."/>
            <person name="Zhang Y.Q."/>
            <person name="Mitsuda N."/>
            <person name="Wang M."/>
            <person name="Liu G.H."/>
            <person name="Pecoraro L."/>
            <person name="Huang H.X."/>
            <person name="Xiao X.J."/>
            <person name="Lin M."/>
            <person name="Wu X.Y."/>
            <person name="Wu W.L."/>
            <person name="Chen Y.Y."/>
            <person name="Chang S.B."/>
            <person name="Sakamoto S."/>
            <person name="Ohme-Takagi M."/>
            <person name="Yagi M."/>
            <person name="Zeng S.J."/>
            <person name="Shen C.Y."/>
            <person name="Yeh C.M."/>
            <person name="Luo Y.B."/>
            <person name="Tsai W.C."/>
            <person name="Van de Peer Y."/>
            <person name="Liu Z.J."/>
        </authorList>
    </citation>
    <scope>NUCLEOTIDE SEQUENCE [LARGE SCALE GENOMIC DNA]</scope>
    <source>
        <tissue evidence="2">The whole plant</tissue>
    </source>
</reference>
<feature type="transmembrane region" description="Helical" evidence="1">
    <location>
        <begin position="77"/>
        <end position="98"/>
    </location>
</feature>
<evidence type="ECO:0000313" key="3">
    <source>
        <dbReference type="Proteomes" id="UP000233837"/>
    </source>
</evidence>
<dbReference type="EMBL" id="KZ503453">
    <property type="protein sequence ID" value="PKU64013.1"/>
    <property type="molecule type" value="Genomic_DNA"/>
</dbReference>
<name>A0A2I0VKX0_9ASPA</name>
<keyword evidence="1" id="KW-1133">Transmembrane helix</keyword>